<dbReference type="EMBL" id="JBHSSI010000055">
    <property type="protein sequence ID" value="MFC6261184.1"/>
    <property type="molecule type" value="Genomic_DNA"/>
</dbReference>
<evidence type="ECO:0000256" key="1">
    <source>
        <dbReference type="SAM" id="Phobius"/>
    </source>
</evidence>
<comment type="caution">
    <text evidence="2">The sequence shown here is derived from an EMBL/GenBank/DDBJ whole genome shotgun (WGS) entry which is preliminary data.</text>
</comment>
<feature type="transmembrane region" description="Helical" evidence="1">
    <location>
        <begin position="364"/>
        <end position="386"/>
    </location>
</feature>
<feature type="transmembrane region" description="Helical" evidence="1">
    <location>
        <begin position="324"/>
        <end position="344"/>
    </location>
</feature>
<feature type="transmembrane region" description="Helical" evidence="1">
    <location>
        <begin position="92"/>
        <end position="112"/>
    </location>
</feature>
<gene>
    <name evidence="2" type="ORF">ACFP1C_09555</name>
</gene>
<dbReference type="Proteomes" id="UP001596283">
    <property type="component" value="Unassembled WGS sequence"/>
</dbReference>
<feature type="transmembrane region" description="Helical" evidence="1">
    <location>
        <begin position="175"/>
        <end position="201"/>
    </location>
</feature>
<proteinExistence type="predicted"/>
<accession>A0ABW1TJC2</accession>
<keyword evidence="1" id="KW-0812">Transmembrane</keyword>
<feature type="transmembrane region" description="Helical" evidence="1">
    <location>
        <begin position="271"/>
        <end position="292"/>
    </location>
</feature>
<dbReference type="RefSeq" id="WP_382333412.1">
    <property type="nucleotide sequence ID" value="NZ_JBHSSI010000055.1"/>
</dbReference>
<reference evidence="3" key="1">
    <citation type="journal article" date="2019" name="Int. J. Syst. Evol. Microbiol.">
        <title>The Global Catalogue of Microorganisms (GCM) 10K type strain sequencing project: providing services to taxonomists for standard genome sequencing and annotation.</title>
        <authorList>
            <consortium name="The Broad Institute Genomics Platform"/>
            <consortium name="The Broad Institute Genome Sequencing Center for Infectious Disease"/>
            <person name="Wu L."/>
            <person name="Ma J."/>
        </authorList>
    </citation>
    <scope>NUCLEOTIDE SEQUENCE [LARGE SCALE GENOMIC DNA]</scope>
    <source>
        <strain evidence="3">CCM 8908</strain>
    </source>
</reference>
<sequence length="396" mass="44154">MRLITLILVISGITRLLINKFKSDYELWATLGANSSQLALLISGQMSLSGMIGGLLGYFLSYPLVGSFYSWVRTTPGMREFPVIHMSLQISSLLLTILVMGIVIGIMGFINSKRIFSGIHTKRGIMKQQKNGLSLFGYIWCVITYGGLIYVYSLFYKNPLSLAKLFGSPSLENAYLQALLALIILMILAINASETLILPILMKSLPYWYPTTLMKTFRTAFWSVSEKKDFLRSVTMPLFIFSLISSFFMYMAFDLANVTSRRNLSEIIGTLILFLGAPFLIILANTISLTIISSSQRSSSTHRLQIIGFSLTDLLSEKCAEASIYGIIVFIQGVIGNALLYVPILQASYYTHTQMHDGWLSITWLPAVAGFIVFLFILIVDGTYVCRISLSAQAEQ</sequence>
<evidence type="ECO:0000313" key="2">
    <source>
        <dbReference type="EMBL" id="MFC6261184.1"/>
    </source>
</evidence>
<name>A0ABW1TJC2_9LACO</name>
<feature type="transmembrane region" description="Helical" evidence="1">
    <location>
        <begin position="55"/>
        <end position="72"/>
    </location>
</feature>
<protein>
    <submittedName>
        <fullName evidence="2">FtsX-like permease family protein</fullName>
    </submittedName>
</protein>
<feature type="transmembrane region" description="Helical" evidence="1">
    <location>
        <begin position="230"/>
        <end position="251"/>
    </location>
</feature>
<feature type="transmembrane region" description="Helical" evidence="1">
    <location>
        <begin position="133"/>
        <end position="155"/>
    </location>
</feature>
<evidence type="ECO:0000313" key="3">
    <source>
        <dbReference type="Proteomes" id="UP001596283"/>
    </source>
</evidence>
<keyword evidence="1" id="KW-0472">Membrane</keyword>
<organism evidence="2 3">
    <name type="scientific">Levilactobacillus fujinensis</name>
    <dbReference type="NCBI Taxonomy" id="2486024"/>
    <lineage>
        <taxon>Bacteria</taxon>
        <taxon>Bacillati</taxon>
        <taxon>Bacillota</taxon>
        <taxon>Bacilli</taxon>
        <taxon>Lactobacillales</taxon>
        <taxon>Lactobacillaceae</taxon>
        <taxon>Levilactobacillus</taxon>
    </lineage>
</organism>
<keyword evidence="3" id="KW-1185">Reference proteome</keyword>
<keyword evidence="1" id="KW-1133">Transmembrane helix</keyword>